<dbReference type="Gramene" id="KMS93631">
    <property type="protein sequence ID" value="KMS93631"/>
    <property type="gene ID" value="BVRB_029530"/>
</dbReference>
<accession>A0A0J8AY33</accession>
<feature type="non-terminal residue" evidence="1">
    <location>
        <position position="115"/>
    </location>
</feature>
<protein>
    <submittedName>
        <fullName evidence="1">Uncharacterized protein</fullName>
    </submittedName>
</protein>
<sequence length="115" mass="12393">MSVKWVSTFIKQLTAMLPGGIIPIGILNGQAEFTSLLEFSVEQSKDVTITKTNSVPLAKLQSSQHQIDFLLPTLQTRTELATIGRFEGTFTGIAYALPQASLADAADALQADLIQ</sequence>
<proteinExistence type="predicted"/>
<dbReference type="Proteomes" id="UP000035740">
    <property type="component" value="Unassembled WGS sequence"/>
</dbReference>
<keyword evidence="2" id="KW-1185">Reference proteome</keyword>
<evidence type="ECO:0000313" key="2">
    <source>
        <dbReference type="Proteomes" id="UP000035740"/>
    </source>
</evidence>
<organism evidence="1 2">
    <name type="scientific">Beta vulgaris subsp. vulgaris</name>
    <name type="common">Beet</name>
    <dbReference type="NCBI Taxonomy" id="3555"/>
    <lineage>
        <taxon>Eukaryota</taxon>
        <taxon>Viridiplantae</taxon>
        <taxon>Streptophyta</taxon>
        <taxon>Embryophyta</taxon>
        <taxon>Tracheophyta</taxon>
        <taxon>Spermatophyta</taxon>
        <taxon>Magnoliopsida</taxon>
        <taxon>eudicotyledons</taxon>
        <taxon>Gunneridae</taxon>
        <taxon>Pentapetalae</taxon>
        <taxon>Caryophyllales</taxon>
        <taxon>Chenopodiaceae</taxon>
        <taxon>Betoideae</taxon>
        <taxon>Beta</taxon>
    </lineage>
</organism>
<reference evidence="1 2" key="1">
    <citation type="journal article" date="2014" name="Nature">
        <title>The genome of the recently domesticated crop plant sugar beet (Beta vulgaris).</title>
        <authorList>
            <person name="Dohm J.C."/>
            <person name="Minoche A.E."/>
            <person name="Holtgrawe D."/>
            <person name="Capella-Gutierrez S."/>
            <person name="Zakrzewski F."/>
            <person name="Tafer H."/>
            <person name="Rupp O."/>
            <person name="Sorensen T.R."/>
            <person name="Stracke R."/>
            <person name="Reinhardt R."/>
            <person name="Goesmann A."/>
            <person name="Kraft T."/>
            <person name="Schulz B."/>
            <person name="Stadler P.F."/>
            <person name="Schmidt T."/>
            <person name="Gabaldon T."/>
            <person name="Lehrach H."/>
            <person name="Weisshaar B."/>
            <person name="Himmelbauer H."/>
        </authorList>
    </citation>
    <scope>NUCLEOTIDE SEQUENCE [LARGE SCALE GENOMIC DNA]</scope>
    <source>
        <tissue evidence="1">Taproot</tissue>
    </source>
</reference>
<dbReference type="EMBL" id="KQ100664">
    <property type="protein sequence ID" value="KMS93631.1"/>
    <property type="molecule type" value="Genomic_DNA"/>
</dbReference>
<evidence type="ECO:0000313" key="1">
    <source>
        <dbReference type="EMBL" id="KMS93631.1"/>
    </source>
</evidence>
<name>A0A0J8AY33_BETVV</name>
<dbReference type="AlphaFoldDB" id="A0A0J8AY33"/>
<gene>
    <name evidence="1" type="ORF">BVRB_029530</name>
</gene>